<keyword evidence="3" id="KW-1185">Reference proteome</keyword>
<protein>
    <submittedName>
        <fullName evidence="2">Uncharacterized protein</fullName>
    </submittedName>
</protein>
<dbReference type="Proteomes" id="UP000629098">
    <property type="component" value="Unassembled WGS sequence"/>
</dbReference>
<comment type="caution">
    <text evidence="2">The sequence shown here is derived from an EMBL/GenBank/DDBJ whole genome shotgun (WGS) entry which is preliminary data.</text>
</comment>
<proteinExistence type="predicted"/>
<sequence length="748" mass="74542">MKASMARAMNSANSLLANSDNNLTVEILPVSDSSLNSNSSTASTSNSTSGSGNPITNSSSSNNSVGSNSTSSGNNPLVGGNSTTNSGISFSGSNSTSNSTSFGGTSFSGGQIVGSSYLWGWDIPGSGNSSAASAPKPITSLGNVIIGNGQWIISEGSSPERFTGQISDFIKGKLDSVIFKLRFRLPISYGSSPNNGNPFANGNNPFGEGNQPVLPALDYLKSVYGENFPVGVTNSGNLANGGEGSSSGVSNPFPSGNDSTSSNITPLNAGSSPTSGGSNPFAGGAGGGSNPFAGGAGGGSNPFAGGAGGGSNPFAGGAGGGSNPFAGGAGSGSNPFAGGAGGGSNPFAGGAGGGSNPFAGGAGGGSNPFADESNSSAGGSNPFAGSDGAPQQSSFDISKIVLGGMGGDGSMPTQSPTETLKSVRGYVTNFTSSLDFLFGSENTTLLQKPSDLLNLFRADMYSFNSGIDTVNKIAASDSSAGGASASGTNQFASLFGGSGSGNNPFSSILASNGDIPYDILSVALEGLLPFNNGSDNVFSTNEGELPIGKGNRDFGSGNAAIGNANWNYGNNNASIGNGNWNWDSSTNNATVGNGNWNLDYTSNNRTVGNGNWYWNSTSYNKTLGNGNWHFGNNNTTLGNGNFDFGNNNTVIGNGNWVFTNNSIVIGNGNWSVVIDKSTPGASDLVSDIDNTLALTLGVKDSVDTLVNTFMSKMGNAFLPLTNDLGAGLETYNKLILSQGSSTGSSTSI</sequence>
<name>A0A8J6XEU6_9CYAN</name>
<gene>
    <name evidence="2" type="ORF">ICL16_04715</name>
</gene>
<dbReference type="AlphaFoldDB" id="A0A8J6XEU6"/>
<organism evidence="2 3">
    <name type="scientific">Iningainema tapete BLCC-T55</name>
    <dbReference type="NCBI Taxonomy" id="2748662"/>
    <lineage>
        <taxon>Bacteria</taxon>
        <taxon>Bacillati</taxon>
        <taxon>Cyanobacteriota</taxon>
        <taxon>Cyanophyceae</taxon>
        <taxon>Nostocales</taxon>
        <taxon>Scytonemataceae</taxon>
        <taxon>Iningainema tapete</taxon>
    </lineage>
</organism>
<feature type="region of interest" description="Disordered" evidence="1">
    <location>
        <begin position="359"/>
        <end position="392"/>
    </location>
</feature>
<accession>A0A8J6XEU6</accession>
<reference evidence="2" key="1">
    <citation type="submission" date="2020-09" db="EMBL/GenBank/DDBJ databases">
        <title>Iningainema tapete sp. nov. (Scytonemataceae, Cyanobacteria) from greenhouses in central Florida (USA) produces two types of nodularin with biosynthetic potential for microcystin-LR and anabaenopeptins.</title>
        <authorList>
            <person name="Berthold D.E."/>
            <person name="Lefler F.W."/>
            <person name="Huang I.-S."/>
            <person name="Abdulla H."/>
            <person name="Zimba P.V."/>
            <person name="Laughinghouse H.D. IV."/>
        </authorList>
    </citation>
    <scope>NUCLEOTIDE SEQUENCE</scope>
    <source>
        <strain evidence="2">BLCCT55</strain>
    </source>
</reference>
<feature type="compositionally biased region" description="Polar residues" evidence="1">
    <location>
        <begin position="252"/>
        <end position="274"/>
    </location>
</feature>
<evidence type="ECO:0000256" key="1">
    <source>
        <dbReference type="SAM" id="MobiDB-lite"/>
    </source>
</evidence>
<dbReference type="RefSeq" id="WP_190825727.1">
    <property type="nucleotide sequence ID" value="NZ_CAWPPI010000024.1"/>
</dbReference>
<evidence type="ECO:0000313" key="3">
    <source>
        <dbReference type="Proteomes" id="UP000629098"/>
    </source>
</evidence>
<dbReference type="EMBL" id="JACXAE010000024">
    <property type="protein sequence ID" value="MBD2771430.1"/>
    <property type="molecule type" value="Genomic_DNA"/>
</dbReference>
<feature type="region of interest" description="Disordered" evidence="1">
    <location>
        <begin position="33"/>
        <end position="95"/>
    </location>
</feature>
<feature type="region of interest" description="Disordered" evidence="1">
    <location>
        <begin position="235"/>
        <end position="286"/>
    </location>
</feature>
<evidence type="ECO:0000313" key="2">
    <source>
        <dbReference type="EMBL" id="MBD2771430.1"/>
    </source>
</evidence>